<dbReference type="GO" id="GO:0015074">
    <property type="term" value="P:DNA integration"/>
    <property type="evidence" value="ECO:0007669"/>
    <property type="project" value="InterPro"/>
</dbReference>
<dbReference type="Proteomes" id="UP001186944">
    <property type="component" value="Unassembled WGS sequence"/>
</dbReference>
<dbReference type="PANTHER" id="PTHR34239">
    <property type="entry name" value="APPLE DOMAIN-CONTAINING PROTEIN"/>
    <property type="match status" value="1"/>
</dbReference>
<dbReference type="Gene3D" id="1.10.443.10">
    <property type="entry name" value="Intergrase catalytic core"/>
    <property type="match status" value="1"/>
</dbReference>
<dbReference type="GO" id="GO:0003677">
    <property type="term" value="F:DNA binding"/>
    <property type="evidence" value="ECO:0007669"/>
    <property type="project" value="InterPro"/>
</dbReference>
<dbReference type="AlphaFoldDB" id="A0AA88XZX3"/>
<dbReference type="InterPro" id="IPR011010">
    <property type="entry name" value="DNA_brk_join_enz"/>
</dbReference>
<evidence type="ECO:0000256" key="2">
    <source>
        <dbReference type="SAM" id="MobiDB-lite"/>
    </source>
</evidence>
<evidence type="ECO:0000256" key="1">
    <source>
        <dbReference type="ARBA" id="ARBA00023172"/>
    </source>
</evidence>
<keyword evidence="1" id="KW-0233">DNA recombination</keyword>
<name>A0AA88XZX3_PINIB</name>
<sequence>MADQAEQGQDQDSPIITVDGVIANLSPSLENDCSHRLSEDSTTLPRVNRHDFLAEIRRQEEEEMNIHEANTNDRIAHASNSNPMASALDLQGWRELVANNNRIMQQQSDLISHFLCEKRFETPCYEGTGNMRPRMEAPVSTPEISGSTRDINKSSTEIPLTRNSDRSGLDDLIAHVSTDKGNETEDCLQSADTEDVLQSLKDFHDSADKTGPNIDQKLAELVMENFHDRVDEEKAKALAKDYDKPANCNQCYVPKLNDVVWFTLDKYAQNTDVKLQRIQHYQLKSMFPVLQLFDKLYQSTKAKKGLTHSETVEGLNLAKDAFQLMQVAFTDVSFRRRQFLKDKLRAPYKQLCSDSNPVTKNLLGDKVEEKMKELEVAKRMSGKLRHSEFRSFQTNMDHQKSRPPQRFNARGYAPQHHQRNFGRVHPHENCDELFIGTMKPFKGVSRDTVRRWIKTVMKNAGVDIQVFKPHSTRAASTSAAKQAGVQISDIMKCAGWTNAQTFSRFYDKIVSQQSNSSSNFSRSLLETV</sequence>
<keyword evidence="4" id="KW-1185">Reference proteome</keyword>
<dbReference type="InterPro" id="IPR013762">
    <property type="entry name" value="Integrase-like_cat_sf"/>
</dbReference>
<dbReference type="SUPFAM" id="SSF56349">
    <property type="entry name" value="DNA breaking-rejoining enzymes"/>
    <property type="match status" value="1"/>
</dbReference>
<dbReference type="EMBL" id="VSWD01000008">
    <property type="protein sequence ID" value="KAK3095290.1"/>
    <property type="molecule type" value="Genomic_DNA"/>
</dbReference>
<organism evidence="3 4">
    <name type="scientific">Pinctada imbricata</name>
    <name type="common">Atlantic pearl-oyster</name>
    <name type="synonym">Pinctada martensii</name>
    <dbReference type="NCBI Taxonomy" id="66713"/>
    <lineage>
        <taxon>Eukaryota</taxon>
        <taxon>Metazoa</taxon>
        <taxon>Spiralia</taxon>
        <taxon>Lophotrochozoa</taxon>
        <taxon>Mollusca</taxon>
        <taxon>Bivalvia</taxon>
        <taxon>Autobranchia</taxon>
        <taxon>Pteriomorphia</taxon>
        <taxon>Pterioida</taxon>
        <taxon>Pterioidea</taxon>
        <taxon>Pteriidae</taxon>
        <taxon>Pinctada</taxon>
    </lineage>
</organism>
<protein>
    <recommendedName>
        <fullName evidence="5">Tyr recombinase domain-containing protein</fullName>
    </recommendedName>
</protein>
<dbReference type="GO" id="GO:0006310">
    <property type="term" value="P:DNA recombination"/>
    <property type="evidence" value="ECO:0007669"/>
    <property type="project" value="UniProtKB-KW"/>
</dbReference>
<gene>
    <name evidence="3" type="ORF">FSP39_012863</name>
</gene>
<reference evidence="3" key="1">
    <citation type="submission" date="2019-08" db="EMBL/GenBank/DDBJ databases">
        <title>The improved chromosome-level genome for the pearl oyster Pinctada fucata martensii using PacBio sequencing and Hi-C.</title>
        <authorList>
            <person name="Zheng Z."/>
        </authorList>
    </citation>
    <scope>NUCLEOTIDE SEQUENCE</scope>
    <source>
        <strain evidence="3">ZZ-2019</strain>
        <tissue evidence="3">Adductor muscle</tissue>
    </source>
</reference>
<dbReference type="PANTHER" id="PTHR34239:SF2">
    <property type="entry name" value="TRANSPOSABLE ELEMENT P TRANSPOSASE_THAP9 CONSERVED DOMAIN-CONTAINING PROTEIN"/>
    <property type="match status" value="1"/>
</dbReference>
<feature type="compositionally biased region" description="Polar residues" evidence="2">
    <location>
        <begin position="142"/>
        <end position="162"/>
    </location>
</feature>
<accession>A0AA88XZX3</accession>
<evidence type="ECO:0000313" key="4">
    <source>
        <dbReference type="Proteomes" id="UP001186944"/>
    </source>
</evidence>
<feature type="region of interest" description="Disordered" evidence="2">
    <location>
        <begin position="127"/>
        <end position="166"/>
    </location>
</feature>
<proteinExistence type="predicted"/>
<comment type="caution">
    <text evidence="3">The sequence shown here is derived from an EMBL/GenBank/DDBJ whole genome shotgun (WGS) entry which is preliminary data.</text>
</comment>
<evidence type="ECO:0008006" key="5">
    <source>
        <dbReference type="Google" id="ProtNLM"/>
    </source>
</evidence>
<evidence type="ECO:0000313" key="3">
    <source>
        <dbReference type="EMBL" id="KAK3095290.1"/>
    </source>
</evidence>